<dbReference type="PANTHER" id="PTHR43977">
    <property type="entry name" value="STRUCTURAL MAINTENANCE OF CHROMOSOMES PROTEIN 3"/>
    <property type="match status" value="1"/>
</dbReference>
<keyword evidence="1" id="KW-0175">Coiled coil</keyword>
<dbReference type="AlphaFoldDB" id="A0A0G1W8I6"/>
<dbReference type="Pfam" id="PF02463">
    <property type="entry name" value="SMC_N"/>
    <property type="match status" value="1"/>
</dbReference>
<dbReference type="InterPro" id="IPR027417">
    <property type="entry name" value="P-loop_NTPase"/>
</dbReference>
<feature type="coiled-coil region" evidence="1">
    <location>
        <begin position="249"/>
        <end position="303"/>
    </location>
</feature>
<feature type="coiled-coil region" evidence="1">
    <location>
        <begin position="347"/>
        <end position="456"/>
    </location>
</feature>
<evidence type="ECO:0000256" key="1">
    <source>
        <dbReference type="SAM" id="Coils"/>
    </source>
</evidence>
<evidence type="ECO:0000313" key="4">
    <source>
        <dbReference type="Proteomes" id="UP000034224"/>
    </source>
</evidence>
<dbReference type="EMBL" id="LCQK01000002">
    <property type="protein sequence ID" value="KKW15033.1"/>
    <property type="molecule type" value="Genomic_DNA"/>
</dbReference>
<dbReference type="Proteomes" id="UP000034224">
    <property type="component" value="Unassembled WGS sequence"/>
</dbReference>
<organism evidence="3 4">
    <name type="scientific">Candidatus Jorgensenbacteria bacterium GW2011_GWB1_50_10</name>
    <dbReference type="NCBI Taxonomy" id="1618665"/>
    <lineage>
        <taxon>Bacteria</taxon>
        <taxon>Candidatus Joergenseniibacteriota</taxon>
    </lineage>
</organism>
<protein>
    <submittedName>
        <fullName evidence="3">Chromosome partition protein Smc</fullName>
    </submittedName>
</protein>
<evidence type="ECO:0000313" key="3">
    <source>
        <dbReference type="EMBL" id="KKW15033.1"/>
    </source>
</evidence>
<feature type="domain" description="RecF/RecN/SMC N-terminal" evidence="2">
    <location>
        <begin position="3"/>
        <end position="713"/>
    </location>
</feature>
<feature type="coiled-coil region" evidence="1">
    <location>
        <begin position="500"/>
        <end position="534"/>
    </location>
</feature>
<reference evidence="3 4" key="1">
    <citation type="journal article" date="2015" name="Nature">
        <title>rRNA introns, odd ribosomes, and small enigmatic genomes across a large radiation of phyla.</title>
        <authorList>
            <person name="Brown C.T."/>
            <person name="Hug L.A."/>
            <person name="Thomas B.C."/>
            <person name="Sharon I."/>
            <person name="Castelle C.J."/>
            <person name="Singh A."/>
            <person name="Wilkins M.J."/>
            <person name="Williams K.H."/>
            <person name="Banfield J.F."/>
        </authorList>
    </citation>
    <scope>NUCLEOTIDE SEQUENCE [LARGE SCALE GENOMIC DNA]</scope>
</reference>
<gene>
    <name evidence="3" type="ORF">UY55_C0002G0089</name>
</gene>
<dbReference type="STRING" id="1618665.UY55_C0002G0089"/>
<proteinExistence type="predicted"/>
<accession>A0A0G1W8I6</accession>
<dbReference type="PATRIC" id="fig|1618665.3.peg.370"/>
<dbReference type="InterPro" id="IPR003395">
    <property type="entry name" value="RecF/RecN/SMC_N"/>
</dbReference>
<evidence type="ECO:0000259" key="2">
    <source>
        <dbReference type="Pfam" id="PF02463"/>
    </source>
</evidence>
<name>A0A0G1W8I6_9BACT</name>
<dbReference type="SUPFAM" id="SSF52540">
    <property type="entry name" value="P-loop containing nucleoside triphosphate hydrolases"/>
    <property type="match status" value="1"/>
</dbReference>
<sequence length="722" mass="82353">MNFLKRLELQGFKSFAGKMILDFPAKIVGVVGPNGSGKSNIIDALRWALGEREAKHLRGETLDNLIFAGSEKKAATGLARVSLYFDNSERKFPIDAEEIVVSRKIDRSGVSEFLINDAEIKLKDLVPMLARVKLGSRGMTIVGQGQSDIFVRSTPEERREMIEEILGLREFRLKKHQAERRLETSGINLEKVKAMVEELAPHLRLLRRQKSRFEKRSEIAGSLKQTEDEYFGFHYGNVSAALESSDIPVKEIIAAQKKKEAEIKDLEAKIKEIDRQSSSSAKIKELRNNLLKFVDRKFELEKELGRIEAKMEFQRAAPATGVSFEELERNVKDFTLNLEEMLGWDSLERLKKELQNWLERLKRIFNKKAGEPDAELQNRQTVLKKELSEIDDGIKELRAEEEKFAEEQDIFNKEFRTRVEELEAGKNELRDLEHKLQNHFLERQRLELKLGELTREWRSYGREAAELKNLPRTESEIDSAALDKKMVRLRGELAAIGEIDEGLMKEATEAQERYEFLTRESGDLEKAIHDLKNLIKDLDGKIHTSFKSSFKQINEEFNNYFRLMFGGGKAKLKLEVYKPKAEENNAEEAVLEEGELKPEKIAEPEENQELRAGIEIDLSVPRKGIKGIDMLSGGERSLVSLAALFALIAVSSPPFLVLDEIDAALDEENARRFAELIKEFSKKTQFVLVTHNRATMEAADILYGVTMGEDGVSKVLSLKLEG</sequence>
<dbReference type="Gene3D" id="3.40.50.300">
    <property type="entry name" value="P-loop containing nucleotide triphosphate hydrolases"/>
    <property type="match status" value="2"/>
</dbReference>
<comment type="caution">
    <text evidence="3">The sequence shown here is derived from an EMBL/GenBank/DDBJ whole genome shotgun (WGS) entry which is preliminary data.</text>
</comment>